<comment type="caution">
    <text evidence="2">The sequence shown here is derived from an EMBL/GenBank/DDBJ whole genome shotgun (WGS) entry which is preliminary data.</text>
</comment>
<organism evidence="2 3">
    <name type="scientific">Pseudoroseicyclus tamaricis</name>
    <dbReference type="NCBI Taxonomy" id="2705421"/>
    <lineage>
        <taxon>Bacteria</taxon>
        <taxon>Pseudomonadati</taxon>
        <taxon>Pseudomonadota</taxon>
        <taxon>Alphaproteobacteria</taxon>
        <taxon>Rhodobacterales</taxon>
        <taxon>Paracoccaceae</taxon>
        <taxon>Pseudoroseicyclus</taxon>
    </lineage>
</organism>
<evidence type="ECO:0000313" key="3">
    <source>
        <dbReference type="Proteomes" id="UP000474757"/>
    </source>
</evidence>
<dbReference type="AlphaFoldDB" id="A0A6B2JFS6"/>
<reference evidence="2 3" key="1">
    <citation type="submission" date="2020-02" db="EMBL/GenBank/DDBJ databases">
        <title>Pseudoroseicyclus tamarix, sp. nov., isolated from offshore sediment of a Tamarix chinensis forest.</title>
        <authorList>
            <person name="Gai Y."/>
        </authorList>
    </citation>
    <scope>NUCLEOTIDE SEQUENCE [LARGE SCALE GENOMIC DNA]</scope>
    <source>
        <strain evidence="2 3">CLL3-39</strain>
    </source>
</reference>
<keyword evidence="3" id="KW-1185">Reference proteome</keyword>
<evidence type="ECO:0000313" key="2">
    <source>
        <dbReference type="EMBL" id="NDU99940.1"/>
    </source>
</evidence>
<gene>
    <name evidence="2" type="ORF">GZA08_03010</name>
</gene>
<sequence>MSEDKAPRRGINYDALYEPPKGHEGAAPAKAGPVSGGGLSLDGFFATPPAEAEPRVAKEETPAKAGARGVPSLDGFFAPPKGRDTPEE</sequence>
<accession>A0A6B2JFS6</accession>
<dbReference type="Proteomes" id="UP000474757">
    <property type="component" value="Unassembled WGS sequence"/>
</dbReference>
<protein>
    <submittedName>
        <fullName evidence="2">Uncharacterized protein</fullName>
    </submittedName>
</protein>
<feature type="region of interest" description="Disordered" evidence="1">
    <location>
        <begin position="1"/>
        <end position="88"/>
    </location>
</feature>
<name>A0A6B2JFS6_9RHOB</name>
<feature type="compositionally biased region" description="Basic and acidic residues" evidence="1">
    <location>
        <begin position="52"/>
        <end position="62"/>
    </location>
</feature>
<evidence type="ECO:0000256" key="1">
    <source>
        <dbReference type="SAM" id="MobiDB-lite"/>
    </source>
</evidence>
<dbReference type="RefSeq" id="WP_163889838.1">
    <property type="nucleotide sequence ID" value="NZ_JAAFYS010000001.1"/>
</dbReference>
<proteinExistence type="predicted"/>
<dbReference type="EMBL" id="JAAGAB010000001">
    <property type="protein sequence ID" value="NDU99940.1"/>
    <property type="molecule type" value="Genomic_DNA"/>
</dbReference>